<evidence type="ECO:0000256" key="10">
    <source>
        <dbReference type="RuleBase" id="RU361274"/>
    </source>
</evidence>
<dbReference type="Proteomes" id="UP000536442">
    <property type="component" value="Unassembled WGS sequence"/>
</dbReference>
<dbReference type="SUPFAM" id="SSF64438">
    <property type="entry name" value="CNF1/YfiH-like putative cysteine hydrolases"/>
    <property type="match status" value="1"/>
</dbReference>
<keyword evidence="4" id="KW-0479">Metal-binding</keyword>
<dbReference type="GO" id="GO:0017061">
    <property type="term" value="F:S-methyl-5-thioadenosine phosphorylase activity"/>
    <property type="evidence" value="ECO:0007669"/>
    <property type="project" value="UniProtKB-EC"/>
</dbReference>
<comment type="catalytic activity">
    <reaction evidence="8">
        <text>adenosine + phosphate = alpha-D-ribose 1-phosphate + adenine</text>
        <dbReference type="Rhea" id="RHEA:27642"/>
        <dbReference type="ChEBI" id="CHEBI:16335"/>
        <dbReference type="ChEBI" id="CHEBI:16708"/>
        <dbReference type="ChEBI" id="CHEBI:43474"/>
        <dbReference type="ChEBI" id="CHEBI:57720"/>
        <dbReference type="EC" id="2.4.2.1"/>
    </reaction>
    <physiologicalReaction direction="left-to-right" evidence="8">
        <dbReference type="Rhea" id="RHEA:27643"/>
    </physiologicalReaction>
</comment>
<comment type="catalytic activity">
    <reaction evidence="1">
        <text>inosine + phosphate = alpha-D-ribose 1-phosphate + hypoxanthine</text>
        <dbReference type="Rhea" id="RHEA:27646"/>
        <dbReference type="ChEBI" id="CHEBI:17368"/>
        <dbReference type="ChEBI" id="CHEBI:17596"/>
        <dbReference type="ChEBI" id="CHEBI:43474"/>
        <dbReference type="ChEBI" id="CHEBI:57720"/>
        <dbReference type="EC" id="2.4.2.1"/>
    </reaction>
    <physiologicalReaction direction="left-to-right" evidence="1">
        <dbReference type="Rhea" id="RHEA:27647"/>
    </physiologicalReaction>
</comment>
<dbReference type="AlphaFoldDB" id="A0A851I4H4"/>
<evidence type="ECO:0000256" key="6">
    <source>
        <dbReference type="ARBA" id="ARBA00022833"/>
    </source>
</evidence>
<dbReference type="InterPro" id="IPR003730">
    <property type="entry name" value="Cu_polyphenol_OxRdtase"/>
</dbReference>
<keyword evidence="5" id="KW-0378">Hydrolase</keyword>
<evidence type="ECO:0000313" key="11">
    <source>
        <dbReference type="EMBL" id="NWN92938.1"/>
    </source>
</evidence>
<dbReference type="Pfam" id="PF02578">
    <property type="entry name" value="Cu-oxidase_4"/>
    <property type="match status" value="1"/>
</dbReference>
<evidence type="ECO:0000313" key="12">
    <source>
        <dbReference type="Proteomes" id="UP000536442"/>
    </source>
</evidence>
<dbReference type="InterPro" id="IPR011324">
    <property type="entry name" value="Cytotoxic_necrot_fac-like_cat"/>
</dbReference>
<evidence type="ECO:0000256" key="2">
    <source>
        <dbReference type="ARBA" id="ARBA00007353"/>
    </source>
</evidence>
<dbReference type="GO" id="GO:0005507">
    <property type="term" value="F:copper ion binding"/>
    <property type="evidence" value="ECO:0007669"/>
    <property type="project" value="TreeGrafter"/>
</dbReference>
<evidence type="ECO:0000256" key="8">
    <source>
        <dbReference type="ARBA" id="ARBA00048968"/>
    </source>
</evidence>
<comment type="caution">
    <text evidence="11">The sequence shown here is derived from an EMBL/GenBank/DDBJ whole genome shotgun (WGS) entry which is preliminary data.</text>
</comment>
<dbReference type="GO" id="GO:0016787">
    <property type="term" value="F:hydrolase activity"/>
    <property type="evidence" value="ECO:0007669"/>
    <property type="project" value="UniProtKB-KW"/>
</dbReference>
<evidence type="ECO:0000256" key="3">
    <source>
        <dbReference type="ARBA" id="ARBA00022679"/>
    </source>
</evidence>
<keyword evidence="12" id="KW-1185">Reference proteome</keyword>
<dbReference type="Gene3D" id="3.60.140.10">
    <property type="entry name" value="CNF1/YfiH-like putative cysteine hydrolases"/>
    <property type="match status" value="1"/>
</dbReference>
<evidence type="ECO:0000256" key="9">
    <source>
        <dbReference type="ARBA" id="ARBA00049893"/>
    </source>
</evidence>
<dbReference type="PANTHER" id="PTHR30616:SF2">
    <property type="entry name" value="PURINE NUCLEOSIDE PHOSPHORYLASE LACC1"/>
    <property type="match status" value="1"/>
</dbReference>
<dbReference type="CDD" id="cd16833">
    <property type="entry name" value="YfiH"/>
    <property type="match status" value="1"/>
</dbReference>
<keyword evidence="6" id="KW-0862">Zinc</keyword>
<evidence type="ECO:0000256" key="1">
    <source>
        <dbReference type="ARBA" id="ARBA00000553"/>
    </source>
</evidence>
<keyword evidence="3" id="KW-0808">Transferase</keyword>
<comment type="catalytic activity">
    <reaction evidence="9">
        <text>S-methyl-5'-thioadenosine + phosphate = 5-(methylsulfanyl)-alpha-D-ribose 1-phosphate + adenine</text>
        <dbReference type="Rhea" id="RHEA:11852"/>
        <dbReference type="ChEBI" id="CHEBI:16708"/>
        <dbReference type="ChEBI" id="CHEBI:17509"/>
        <dbReference type="ChEBI" id="CHEBI:43474"/>
        <dbReference type="ChEBI" id="CHEBI:58533"/>
        <dbReference type="EC" id="2.4.2.28"/>
    </reaction>
    <physiologicalReaction direction="left-to-right" evidence="9">
        <dbReference type="Rhea" id="RHEA:11853"/>
    </physiologicalReaction>
</comment>
<comment type="catalytic activity">
    <reaction evidence="7">
        <text>adenosine + H2O + H(+) = inosine + NH4(+)</text>
        <dbReference type="Rhea" id="RHEA:24408"/>
        <dbReference type="ChEBI" id="CHEBI:15377"/>
        <dbReference type="ChEBI" id="CHEBI:15378"/>
        <dbReference type="ChEBI" id="CHEBI:16335"/>
        <dbReference type="ChEBI" id="CHEBI:17596"/>
        <dbReference type="ChEBI" id="CHEBI:28938"/>
        <dbReference type="EC" id="3.5.4.4"/>
    </reaction>
    <physiologicalReaction direction="left-to-right" evidence="7">
        <dbReference type="Rhea" id="RHEA:24409"/>
    </physiologicalReaction>
</comment>
<comment type="similarity">
    <text evidence="2 10">Belongs to the purine nucleoside phosphorylase YfiH/LACC1 family.</text>
</comment>
<gene>
    <name evidence="11" type="primary">pgeF</name>
    <name evidence="11" type="ORF">HLV39_15705</name>
</gene>
<evidence type="ECO:0000256" key="5">
    <source>
        <dbReference type="ARBA" id="ARBA00022801"/>
    </source>
</evidence>
<protein>
    <recommendedName>
        <fullName evidence="10">Purine nucleoside phosphorylase</fullName>
    </recommendedName>
</protein>
<dbReference type="PANTHER" id="PTHR30616">
    <property type="entry name" value="UNCHARACTERIZED PROTEIN YFIH"/>
    <property type="match status" value="1"/>
</dbReference>
<name>A0A851I4H4_9GAMM</name>
<dbReference type="EMBL" id="JABEVQ010000011">
    <property type="protein sequence ID" value="NWN92938.1"/>
    <property type="molecule type" value="Genomic_DNA"/>
</dbReference>
<evidence type="ECO:0000256" key="4">
    <source>
        <dbReference type="ARBA" id="ARBA00022723"/>
    </source>
</evidence>
<dbReference type="NCBIfam" id="TIGR00726">
    <property type="entry name" value="peptidoglycan editing factor PgeF"/>
    <property type="match status" value="1"/>
</dbReference>
<reference evidence="11 12" key="1">
    <citation type="submission" date="2020-03" db="EMBL/GenBank/DDBJ databases">
        <title>Metagenomic, metatranscriptomic, and metabolomic analyses revealed the key microbes and metabolic features during the fermentation of ganjang, Korean traditional soy sauce.</title>
        <authorList>
            <person name="Chun B.H."/>
            <person name="Jeon C.O."/>
        </authorList>
    </citation>
    <scope>NUCLEOTIDE SEQUENCE [LARGE SCALE GENOMIC DNA]</scope>
    <source>
        <strain evidence="11 12">KG14</strain>
    </source>
</reference>
<proteinExistence type="inferred from homology"/>
<accession>A0A851I4H4</accession>
<sequence length="255" mass="27111">MSFDNHGEPSFVRPRWPAPPNIRALCTTRFGGVSHPPWASLNLGDHVGDDSAHVQENRKKLASACNLSPEAFGWLSQVHGTNAVALPASPEGLIPEADASYTEAAGIACAILSADCLPVILCDYDGTTVAAAHAGWRSLAGGVLENLVAQLGLPGHRLMAWLGPAIGPDVFEVGPEVKAAFVAHSPLAAEAFSMAGARSGHYLADIYLLARQRLEAMGVEQIFGGGFCTVTDSQRFYSYRRDGQTGRMATIIWKN</sequence>
<organism evidence="11 12">
    <name type="scientific">Marinobacter adhaerens</name>
    <dbReference type="NCBI Taxonomy" id="1033846"/>
    <lineage>
        <taxon>Bacteria</taxon>
        <taxon>Pseudomonadati</taxon>
        <taxon>Pseudomonadota</taxon>
        <taxon>Gammaproteobacteria</taxon>
        <taxon>Pseudomonadales</taxon>
        <taxon>Marinobacteraceae</taxon>
        <taxon>Marinobacter</taxon>
    </lineage>
</organism>
<dbReference type="InterPro" id="IPR038371">
    <property type="entry name" value="Cu_polyphenol_OxRdtase_sf"/>
</dbReference>
<evidence type="ECO:0000256" key="7">
    <source>
        <dbReference type="ARBA" id="ARBA00047989"/>
    </source>
</evidence>